<evidence type="ECO:0000313" key="16">
    <source>
        <dbReference type="Proteomes" id="UP000886653"/>
    </source>
</evidence>
<dbReference type="EMBL" id="MU167345">
    <property type="protein sequence ID" value="KAG0142523.1"/>
    <property type="molecule type" value="Genomic_DNA"/>
</dbReference>
<dbReference type="SUPFAM" id="SSF53448">
    <property type="entry name" value="Nucleotide-diphospho-sugar transferases"/>
    <property type="match status" value="1"/>
</dbReference>
<reference evidence="15" key="1">
    <citation type="submission" date="2013-11" db="EMBL/GenBank/DDBJ databases">
        <title>Genome sequence of the fusiform rust pathogen reveals effectors for host alternation and coevolution with pine.</title>
        <authorList>
            <consortium name="DOE Joint Genome Institute"/>
            <person name="Smith K."/>
            <person name="Pendleton A."/>
            <person name="Kubisiak T."/>
            <person name="Anderson C."/>
            <person name="Salamov A."/>
            <person name="Aerts A."/>
            <person name="Riley R."/>
            <person name="Clum A."/>
            <person name="Lindquist E."/>
            <person name="Ence D."/>
            <person name="Campbell M."/>
            <person name="Kronenberg Z."/>
            <person name="Feau N."/>
            <person name="Dhillon B."/>
            <person name="Hamelin R."/>
            <person name="Burleigh J."/>
            <person name="Smith J."/>
            <person name="Yandell M."/>
            <person name="Nelson C."/>
            <person name="Grigoriev I."/>
            <person name="Davis J."/>
        </authorList>
    </citation>
    <scope>NUCLEOTIDE SEQUENCE</scope>
    <source>
        <strain evidence="15">G11</strain>
    </source>
</reference>
<dbReference type="InterPro" id="IPR035518">
    <property type="entry name" value="DPG_synthase"/>
</dbReference>
<evidence type="ECO:0000256" key="7">
    <source>
        <dbReference type="ARBA" id="ARBA00022692"/>
    </source>
</evidence>
<evidence type="ECO:0000256" key="12">
    <source>
        <dbReference type="ARBA" id="ARBA00045097"/>
    </source>
</evidence>
<evidence type="ECO:0000256" key="4">
    <source>
        <dbReference type="ARBA" id="ARBA00012583"/>
    </source>
</evidence>
<dbReference type="EC" id="2.4.1.117" evidence="4"/>
<evidence type="ECO:0000256" key="9">
    <source>
        <dbReference type="ARBA" id="ARBA00022968"/>
    </source>
</evidence>
<dbReference type="GO" id="GO:0004581">
    <property type="term" value="F:dolichyl-phosphate beta-glucosyltransferase activity"/>
    <property type="evidence" value="ECO:0007669"/>
    <property type="project" value="UniProtKB-EC"/>
</dbReference>
<dbReference type="Gene3D" id="3.90.550.10">
    <property type="entry name" value="Spore Coat Polysaccharide Biosynthesis Protein SpsA, Chain A"/>
    <property type="match status" value="1"/>
</dbReference>
<dbReference type="Pfam" id="PF00535">
    <property type="entry name" value="Glycos_transf_2"/>
    <property type="match status" value="1"/>
</dbReference>
<evidence type="ECO:0000256" key="6">
    <source>
        <dbReference type="ARBA" id="ARBA00022679"/>
    </source>
</evidence>
<proteinExistence type="inferred from homology"/>
<keyword evidence="7 13" id="KW-0812">Transmembrane</keyword>
<keyword evidence="10 13" id="KW-1133">Transmembrane helix</keyword>
<comment type="catalytic activity">
    <reaction evidence="12">
        <text>a di-trans,poly-cis-dolichyl phosphate + UDP-alpha-D-glucose = a di-trans,poly-cis-dolichyl beta-D-glucosyl phosphate + UDP</text>
        <dbReference type="Rhea" id="RHEA:15401"/>
        <dbReference type="Rhea" id="RHEA-COMP:19498"/>
        <dbReference type="Rhea" id="RHEA-COMP:19502"/>
        <dbReference type="ChEBI" id="CHEBI:57525"/>
        <dbReference type="ChEBI" id="CHEBI:57683"/>
        <dbReference type="ChEBI" id="CHEBI:58223"/>
        <dbReference type="ChEBI" id="CHEBI:58885"/>
        <dbReference type="EC" id="2.4.1.117"/>
    </reaction>
    <physiologicalReaction direction="left-to-right" evidence="12">
        <dbReference type="Rhea" id="RHEA:15402"/>
    </physiologicalReaction>
</comment>
<comment type="similarity">
    <text evidence="3">Belongs to the glycosyltransferase 2 family.</text>
</comment>
<dbReference type="Proteomes" id="UP000886653">
    <property type="component" value="Unassembled WGS sequence"/>
</dbReference>
<dbReference type="GO" id="GO:0006487">
    <property type="term" value="P:protein N-linked glycosylation"/>
    <property type="evidence" value="ECO:0007669"/>
    <property type="project" value="TreeGrafter"/>
</dbReference>
<dbReference type="InterPro" id="IPR001173">
    <property type="entry name" value="Glyco_trans_2-like"/>
</dbReference>
<evidence type="ECO:0000256" key="11">
    <source>
        <dbReference type="ARBA" id="ARBA00023136"/>
    </source>
</evidence>
<dbReference type="OrthoDB" id="3784at2759"/>
<organism evidence="15 16">
    <name type="scientific">Cronartium quercuum f. sp. fusiforme G11</name>
    <dbReference type="NCBI Taxonomy" id="708437"/>
    <lineage>
        <taxon>Eukaryota</taxon>
        <taxon>Fungi</taxon>
        <taxon>Dikarya</taxon>
        <taxon>Basidiomycota</taxon>
        <taxon>Pucciniomycotina</taxon>
        <taxon>Pucciniomycetes</taxon>
        <taxon>Pucciniales</taxon>
        <taxon>Coleosporiaceae</taxon>
        <taxon>Cronartium</taxon>
    </lineage>
</organism>
<feature type="transmembrane region" description="Helical" evidence="13">
    <location>
        <begin position="6"/>
        <end position="26"/>
    </location>
</feature>
<comment type="caution">
    <text evidence="15">The sequence shown here is derived from an EMBL/GenBank/DDBJ whole genome shotgun (WGS) entry which is preliminary data.</text>
</comment>
<accession>A0A9P6T9H2</accession>
<evidence type="ECO:0000256" key="13">
    <source>
        <dbReference type="SAM" id="Phobius"/>
    </source>
</evidence>
<keyword evidence="5" id="KW-0328">Glycosyltransferase</keyword>
<keyword evidence="8" id="KW-0256">Endoplasmic reticulum</keyword>
<dbReference type="CDD" id="cd04188">
    <property type="entry name" value="DPG_synthase"/>
    <property type="match status" value="1"/>
</dbReference>
<dbReference type="PANTHER" id="PTHR10859:SF91">
    <property type="entry name" value="DOLICHYL-PHOSPHATE BETA-GLUCOSYLTRANSFERASE"/>
    <property type="match status" value="1"/>
</dbReference>
<evidence type="ECO:0000259" key="14">
    <source>
        <dbReference type="Pfam" id="PF00535"/>
    </source>
</evidence>
<comment type="pathway">
    <text evidence="2">Protein modification; protein glycosylation.</text>
</comment>
<sequence>MIDIVLKTMLVLPILYYSLIFVLTYLSPHPAPPTKKSLTYLSASEPKKPGGRLTPIVDKAKLPSIELSVVIPAYNEEHRLRDGLMDALKWLEEWRKNRKEGTEAWQAGSYEVIIVDDGSKDRTVEVALDLAIEHAKNSDQPALGEIRVVQLGKNRGKGGAVRHGILYARGHRILFADADGASDFSDLQLLMDRMDEIAVKKTDSSIIEEFGMAIGSRAHLVSSETVVSRSKFRNFLMKCFHLYLYILGLRDIRDTQCGFKLLTRATARQVVDGLHVEGWIFDVELLLLAKLMDPPVPIAEVPIRWNEVSGSKLSVIKDSITMAIELLIIRLNYMLGVWKVPKDTSRSTT</sequence>
<gene>
    <name evidence="15" type="ORF">CROQUDRAFT_50156</name>
</gene>
<dbReference type="AlphaFoldDB" id="A0A9P6T9H2"/>
<evidence type="ECO:0000256" key="10">
    <source>
        <dbReference type="ARBA" id="ARBA00022989"/>
    </source>
</evidence>
<comment type="subcellular location">
    <subcellularLocation>
        <location evidence="1">Endoplasmic reticulum membrane</location>
        <topology evidence="1">Single-pass membrane protein</topology>
    </subcellularLocation>
</comment>
<keyword evidence="6" id="KW-0808">Transferase</keyword>
<name>A0A9P6T9H2_9BASI</name>
<evidence type="ECO:0000256" key="8">
    <source>
        <dbReference type="ARBA" id="ARBA00022824"/>
    </source>
</evidence>
<evidence type="ECO:0000256" key="5">
    <source>
        <dbReference type="ARBA" id="ARBA00022676"/>
    </source>
</evidence>
<evidence type="ECO:0000256" key="1">
    <source>
        <dbReference type="ARBA" id="ARBA00004389"/>
    </source>
</evidence>
<feature type="domain" description="Glycosyltransferase 2-like" evidence="14">
    <location>
        <begin position="68"/>
        <end position="197"/>
    </location>
</feature>
<evidence type="ECO:0000256" key="3">
    <source>
        <dbReference type="ARBA" id="ARBA00006739"/>
    </source>
</evidence>
<dbReference type="PANTHER" id="PTHR10859">
    <property type="entry name" value="GLYCOSYL TRANSFERASE"/>
    <property type="match status" value="1"/>
</dbReference>
<evidence type="ECO:0000313" key="15">
    <source>
        <dbReference type="EMBL" id="KAG0142523.1"/>
    </source>
</evidence>
<dbReference type="InterPro" id="IPR029044">
    <property type="entry name" value="Nucleotide-diphossugar_trans"/>
</dbReference>
<protein>
    <recommendedName>
        <fullName evidence="4">dolichyl-phosphate beta-glucosyltransferase</fullName>
        <ecNumber evidence="4">2.4.1.117</ecNumber>
    </recommendedName>
</protein>
<dbReference type="GO" id="GO:0005789">
    <property type="term" value="C:endoplasmic reticulum membrane"/>
    <property type="evidence" value="ECO:0007669"/>
    <property type="project" value="UniProtKB-SubCell"/>
</dbReference>
<keyword evidence="9" id="KW-0735">Signal-anchor</keyword>
<keyword evidence="11 13" id="KW-0472">Membrane</keyword>
<keyword evidence="16" id="KW-1185">Reference proteome</keyword>
<evidence type="ECO:0000256" key="2">
    <source>
        <dbReference type="ARBA" id="ARBA00004922"/>
    </source>
</evidence>